<dbReference type="EMBL" id="DTIB01000135">
    <property type="protein sequence ID" value="HGB25898.1"/>
    <property type="molecule type" value="Genomic_DNA"/>
</dbReference>
<dbReference type="PANTHER" id="PTHR36111">
    <property type="entry name" value="INNER MEMBRANE PROTEIN-RELATED"/>
    <property type="match status" value="1"/>
</dbReference>
<keyword evidence="1" id="KW-1133">Transmembrane helix</keyword>
<evidence type="ECO:0000313" key="2">
    <source>
        <dbReference type="EMBL" id="HGB25898.1"/>
    </source>
</evidence>
<gene>
    <name evidence="2" type="ORF">ENV88_07785</name>
</gene>
<accession>A0A7C3WL47</accession>
<dbReference type="PANTHER" id="PTHR36111:SF2">
    <property type="entry name" value="INNER MEMBRANE PROTEIN"/>
    <property type="match status" value="1"/>
</dbReference>
<feature type="transmembrane region" description="Helical" evidence="1">
    <location>
        <begin position="95"/>
        <end position="115"/>
    </location>
</feature>
<keyword evidence="1" id="KW-0472">Membrane</keyword>
<protein>
    <submittedName>
        <fullName evidence="2">DUF554 domain-containing protein</fullName>
    </submittedName>
</protein>
<feature type="transmembrane region" description="Helical" evidence="1">
    <location>
        <begin position="176"/>
        <end position="195"/>
    </location>
</feature>
<proteinExistence type="predicted"/>
<dbReference type="InterPro" id="IPR007563">
    <property type="entry name" value="DUF554"/>
</dbReference>
<dbReference type="AlphaFoldDB" id="A0A7C3WL47"/>
<dbReference type="Pfam" id="PF04474">
    <property type="entry name" value="DUF554"/>
    <property type="match status" value="1"/>
</dbReference>
<evidence type="ECO:0000256" key="1">
    <source>
        <dbReference type="SAM" id="Phobius"/>
    </source>
</evidence>
<feature type="transmembrane region" description="Helical" evidence="1">
    <location>
        <begin position="55"/>
        <end position="75"/>
    </location>
</feature>
<sequence length="220" mass="21840">MLGTLVNTAAVLAGSAVGLALGKRVPERLTSMLTDAIGLFTLYLGLSLALKTERVLAALFSLLLGAALGSAVGVEEKLESLAGRLARGGSRAVEGMIAAFLTFCVGPMTVVGSILDGMGDPSVLLAKSVLDGTVSVAYAASMGAGVALSAILLLAFQGSLALLGAVLGNFLPEPGVTALTGVGGVLLLGVGLRLLKLKQVRVGDALPALLLAPALALALP</sequence>
<comment type="caution">
    <text evidence="2">The sequence shown here is derived from an EMBL/GenBank/DDBJ whole genome shotgun (WGS) entry which is preliminary data.</text>
</comment>
<reference evidence="2" key="1">
    <citation type="journal article" date="2020" name="mSystems">
        <title>Genome- and Community-Level Interaction Insights into Carbon Utilization and Element Cycling Functions of Hydrothermarchaeota in Hydrothermal Sediment.</title>
        <authorList>
            <person name="Zhou Z."/>
            <person name="Liu Y."/>
            <person name="Xu W."/>
            <person name="Pan J."/>
            <person name="Luo Z.H."/>
            <person name="Li M."/>
        </authorList>
    </citation>
    <scope>NUCLEOTIDE SEQUENCE [LARGE SCALE GENOMIC DNA]</scope>
    <source>
        <strain evidence="2">SpSt-8</strain>
    </source>
</reference>
<name>A0A7C3WL47_THEPE</name>
<organism evidence="2">
    <name type="scientific">Thermofilum pendens</name>
    <dbReference type="NCBI Taxonomy" id="2269"/>
    <lineage>
        <taxon>Archaea</taxon>
        <taxon>Thermoproteota</taxon>
        <taxon>Thermoprotei</taxon>
        <taxon>Thermofilales</taxon>
        <taxon>Thermofilaceae</taxon>
        <taxon>Thermofilum</taxon>
    </lineage>
</organism>
<keyword evidence="1" id="KW-0812">Transmembrane</keyword>
<feature type="transmembrane region" description="Helical" evidence="1">
    <location>
        <begin position="32"/>
        <end position="50"/>
    </location>
</feature>
<feature type="transmembrane region" description="Helical" evidence="1">
    <location>
        <begin position="136"/>
        <end position="156"/>
    </location>
</feature>